<keyword evidence="2" id="KW-0472">Membrane</keyword>
<dbReference type="EC" id="3.-.-.-" evidence="4"/>
<organism evidence="4 5">
    <name type="scientific">Pseudotenacibaculum haliotis</name>
    <dbReference type="NCBI Taxonomy" id="1862138"/>
    <lineage>
        <taxon>Bacteria</taxon>
        <taxon>Pseudomonadati</taxon>
        <taxon>Bacteroidota</taxon>
        <taxon>Flavobacteriia</taxon>
        <taxon>Flavobacteriales</taxon>
        <taxon>Flavobacteriaceae</taxon>
        <taxon>Pseudotenacibaculum</taxon>
    </lineage>
</organism>
<dbReference type="InterPro" id="IPR001466">
    <property type="entry name" value="Beta-lactam-related"/>
</dbReference>
<keyword evidence="5" id="KW-1185">Reference proteome</keyword>
<feature type="domain" description="Beta-lactamase-related" evidence="3">
    <location>
        <begin position="49"/>
        <end position="362"/>
    </location>
</feature>
<dbReference type="PANTHER" id="PTHR46825">
    <property type="entry name" value="D-ALANYL-D-ALANINE-CARBOXYPEPTIDASE/ENDOPEPTIDASE AMPH"/>
    <property type="match status" value="1"/>
</dbReference>
<accession>A0ABW5LUI6</accession>
<dbReference type="Gene3D" id="3.40.710.10">
    <property type="entry name" value="DD-peptidase/beta-lactamase superfamily"/>
    <property type="match status" value="1"/>
</dbReference>
<comment type="caution">
    <text evidence="4">The sequence shown here is derived from an EMBL/GenBank/DDBJ whole genome shotgun (WGS) entry which is preliminary data.</text>
</comment>
<dbReference type="PANTHER" id="PTHR46825:SF11">
    <property type="entry name" value="PENICILLIN-BINDING PROTEIN 4"/>
    <property type="match status" value="1"/>
</dbReference>
<evidence type="ECO:0000256" key="1">
    <source>
        <dbReference type="ARBA" id="ARBA00004370"/>
    </source>
</evidence>
<dbReference type="EMBL" id="JBHULH010000008">
    <property type="protein sequence ID" value="MFD2568254.1"/>
    <property type="molecule type" value="Genomic_DNA"/>
</dbReference>
<gene>
    <name evidence="4" type="ORF">ACFSRZ_12810</name>
</gene>
<sequence length="369" mass="42929">MKAKQNNILKIILFFILTISLLPVNAQIAKKLDSVAKVYVSKGFNGNLLFSRNDSILFTGNYGYRDLNYKVPLNNETLFELASVSKQFTALAIVQLVEKNLLNYTTKVNEIIKGFPYQDITIEHLLRHQSGLQDYKKLLYRKKNWNRKRMATHHDVVQLLMRLKPDLLFETGAKYDYNNTGYALLAVIIEKLSGQSYGEYIKEQIFIPSGMTQSKVYRMDNKQESYENVAVGYTYNKRTKKYQNVEKDKNHKHIHWMNGIVGDRGISSSIVDMEKWKQALRNNVLVNADSWKRMTSVDSVSPKYGFGFAIYETKTKGKWVYHNGSWSGYKTSAIYLPDSNEYLVILSNNRFEETYKKMEDDLYKVIQQL</sequence>
<dbReference type="RefSeq" id="WP_379666958.1">
    <property type="nucleotide sequence ID" value="NZ_JBHULH010000008.1"/>
</dbReference>
<protein>
    <submittedName>
        <fullName evidence="4">Serine hydrolase domain-containing protein</fullName>
        <ecNumber evidence="4">3.-.-.-</ecNumber>
    </submittedName>
</protein>
<reference evidence="5" key="1">
    <citation type="journal article" date="2019" name="Int. J. Syst. Evol. Microbiol.">
        <title>The Global Catalogue of Microorganisms (GCM) 10K type strain sequencing project: providing services to taxonomists for standard genome sequencing and annotation.</title>
        <authorList>
            <consortium name="The Broad Institute Genomics Platform"/>
            <consortium name="The Broad Institute Genome Sequencing Center for Infectious Disease"/>
            <person name="Wu L."/>
            <person name="Ma J."/>
        </authorList>
    </citation>
    <scope>NUCLEOTIDE SEQUENCE [LARGE SCALE GENOMIC DNA]</scope>
    <source>
        <strain evidence="5">KCTC 52127</strain>
    </source>
</reference>
<dbReference type="Proteomes" id="UP001597508">
    <property type="component" value="Unassembled WGS sequence"/>
</dbReference>
<proteinExistence type="predicted"/>
<dbReference type="InterPro" id="IPR050491">
    <property type="entry name" value="AmpC-like"/>
</dbReference>
<evidence type="ECO:0000259" key="3">
    <source>
        <dbReference type="Pfam" id="PF00144"/>
    </source>
</evidence>
<dbReference type="InterPro" id="IPR012338">
    <property type="entry name" value="Beta-lactam/transpept-like"/>
</dbReference>
<comment type="subcellular location">
    <subcellularLocation>
        <location evidence="1">Membrane</location>
    </subcellularLocation>
</comment>
<evidence type="ECO:0000313" key="4">
    <source>
        <dbReference type="EMBL" id="MFD2568254.1"/>
    </source>
</evidence>
<evidence type="ECO:0000313" key="5">
    <source>
        <dbReference type="Proteomes" id="UP001597508"/>
    </source>
</evidence>
<dbReference type="GO" id="GO:0016787">
    <property type="term" value="F:hydrolase activity"/>
    <property type="evidence" value="ECO:0007669"/>
    <property type="project" value="UniProtKB-KW"/>
</dbReference>
<dbReference type="Pfam" id="PF00144">
    <property type="entry name" value="Beta-lactamase"/>
    <property type="match status" value="1"/>
</dbReference>
<name>A0ABW5LUI6_9FLAO</name>
<dbReference type="SUPFAM" id="SSF56601">
    <property type="entry name" value="beta-lactamase/transpeptidase-like"/>
    <property type="match status" value="1"/>
</dbReference>
<evidence type="ECO:0000256" key="2">
    <source>
        <dbReference type="ARBA" id="ARBA00023136"/>
    </source>
</evidence>
<keyword evidence="4" id="KW-0378">Hydrolase</keyword>